<evidence type="ECO:0000256" key="1">
    <source>
        <dbReference type="ARBA" id="ARBA00006484"/>
    </source>
</evidence>
<dbReference type="CDD" id="cd05233">
    <property type="entry name" value="SDR_c"/>
    <property type="match status" value="1"/>
</dbReference>
<evidence type="ECO:0000313" key="3">
    <source>
        <dbReference type="EMBL" id="MBP2416707.1"/>
    </source>
</evidence>
<dbReference type="SUPFAM" id="SSF51735">
    <property type="entry name" value="NAD(P)-binding Rossmann-fold domains"/>
    <property type="match status" value="1"/>
</dbReference>
<evidence type="ECO:0000313" key="4">
    <source>
        <dbReference type="Proteomes" id="UP000758168"/>
    </source>
</evidence>
<dbReference type="RefSeq" id="WP_210054615.1">
    <property type="nucleotide sequence ID" value="NZ_BAAAMH010000025.1"/>
</dbReference>
<name>A0ABS4Z6N1_9ACTN</name>
<keyword evidence="4" id="KW-1185">Reference proteome</keyword>
<protein>
    <submittedName>
        <fullName evidence="3">NADP-dependent 3-hydroxy acid dehydrogenase YdfG</fullName>
    </submittedName>
</protein>
<proteinExistence type="inferred from homology"/>
<dbReference type="PANTHER" id="PTHR44196">
    <property type="entry name" value="DEHYDROGENASE/REDUCTASE SDR FAMILY MEMBER 7B"/>
    <property type="match status" value="1"/>
</dbReference>
<reference evidence="3 4" key="1">
    <citation type="submission" date="2021-03" db="EMBL/GenBank/DDBJ databases">
        <title>Sequencing the genomes of 1000 actinobacteria strains.</title>
        <authorList>
            <person name="Klenk H.-P."/>
        </authorList>
    </citation>
    <scope>NUCLEOTIDE SEQUENCE [LARGE SCALE GENOMIC DNA]</scope>
    <source>
        <strain evidence="3 4">DSM 12936</strain>
    </source>
</reference>
<comment type="similarity">
    <text evidence="1">Belongs to the short-chain dehydrogenases/reductases (SDR) family.</text>
</comment>
<dbReference type="InterPro" id="IPR036291">
    <property type="entry name" value="NAD(P)-bd_dom_sf"/>
</dbReference>
<dbReference type="InterPro" id="IPR002347">
    <property type="entry name" value="SDR_fam"/>
</dbReference>
<organism evidence="3 4">
    <name type="scientific">Microlunatus capsulatus</name>
    <dbReference type="NCBI Taxonomy" id="99117"/>
    <lineage>
        <taxon>Bacteria</taxon>
        <taxon>Bacillati</taxon>
        <taxon>Actinomycetota</taxon>
        <taxon>Actinomycetes</taxon>
        <taxon>Propionibacteriales</taxon>
        <taxon>Propionibacteriaceae</taxon>
        <taxon>Microlunatus</taxon>
    </lineage>
</organism>
<keyword evidence="2" id="KW-0560">Oxidoreductase</keyword>
<dbReference type="PRINTS" id="PR00081">
    <property type="entry name" value="GDHRDH"/>
</dbReference>
<dbReference type="Gene3D" id="3.40.50.720">
    <property type="entry name" value="NAD(P)-binding Rossmann-like Domain"/>
    <property type="match status" value="1"/>
</dbReference>
<dbReference type="PANTHER" id="PTHR44196:SF1">
    <property type="entry name" value="DEHYDROGENASE_REDUCTASE SDR FAMILY MEMBER 7B"/>
    <property type="match status" value="1"/>
</dbReference>
<evidence type="ECO:0000256" key="2">
    <source>
        <dbReference type="ARBA" id="ARBA00023002"/>
    </source>
</evidence>
<accession>A0ABS4Z6N1</accession>
<dbReference type="Pfam" id="PF00106">
    <property type="entry name" value="adh_short"/>
    <property type="match status" value="1"/>
</dbReference>
<sequence>MSTAPTPSGNGEGAVRTVWVTGAGSGVGRAVAVSAARAGARVVLTGRRPDALAATAALVRDVGGQALELPADTSREDQLQAAWETLGSTWGAPTDLVLSAGLNHPRRYWRDQTMADFRAIVDTNLTAAAMAVDLALPGLRAAGGGVVVFVSSVSGWQFSPDAGVAYSASKTAVGSLAAHLNAQENRNGVRACSVCPGDIDSDFLSLRPVVPGEGDRVAMLSPEDVARTVQFVLDSPPHVCVAELVVTPTKKDPATAGR</sequence>
<dbReference type="EMBL" id="JAGIOB010000001">
    <property type="protein sequence ID" value="MBP2416707.1"/>
    <property type="molecule type" value="Genomic_DNA"/>
</dbReference>
<dbReference type="Proteomes" id="UP000758168">
    <property type="component" value="Unassembled WGS sequence"/>
</dbReference>
<gene>
    <name evidence="3" type="ORF">JOF54_001629</name>
</gene>
<comment type="caution">
    <text evidence="3">The sequence shown here is derived from an EMBL/GenBank/DDBJ whole genome shotgun (WGS) entry which is preliminary data.</text>
</comment>